<dbReference type="AlphaFoldDB" id="A0A0C1ZQK6"/>
<evidence type="ECO:0000313" key="3">
    <source>
        <dbReference type="Proteomes" id="UP000031599"/>
    </source>
</evidence>
<dbReference type="EMBL" id="JMCC02000104">
    <property type="protein sequence ID" value="KIG13223.1"/>
    <property type="molecule type" value="Genomic_DNA"/>
</dbReference>
<sequence>MLRRRGDPGDDLVGSPCGSSRLRSRDDRIEVVDRLSDLPRDLAMHCCE</sequence>
<organism evidence="2 3">
    <name type="scientific">Enhygromyxa salina</name>
    <dbReference type="NCBI Taxonomy" id="215803"/>
    <lineage>
        <taxon>Bacteria</taxon>
        <taxon>Pseudomonadati</taxon>
        <taxon>Myxococcota</taxon>
        <taxon>Polyangia</taxon>
        <taxon>Nannocystales</taxon>
        <taxon>Nannocystaceae</taxon>
        <taxon>Enhygromyxa</taxon>
    </lineage>
</organism>
<proteinExistence type="predicted"/>
<accession>A0A0C1ZQK6</accession>
<evidence type="ECO:0000313" key="2">
    <source>
        <dbReference type="EMBL" id="KIG13223.1"/>
    </source>
</evidence>
<feature type="region of interest" description="Disordered" evidence="1">
    <location>
        <begin position="1"/>
        <end position="22"/>
    </location>
</feature>
<protein>
    <submittedName>
        <fullName evidence="2">Uncharacterized protein</fullName>
    </submittedName>
</protein>
<reference evidence="2 3" key="1">
    <citation type="submission" date="2014-12" db="EMBL/GenBank/DDBJ databases">
        <title>Genome assembly of Enhygromyxa salina DSM 15201.</title>
        <authorList>
            <person name="Sharma G."/>
            <person name="Subramanian S."/>
        </authorList>
    </citation>
    <scope>NUCLEOTIDE SEQUENCE [LARGE SCALE GENOMIC DNA]</scope>
    <source>
        <strain evidence="2 3">DSM 15201</strain>
    </source>
</reference>
<name>A0A0C1ZQK6_9BACT</name>
<gene>
    <name evidence="2" type="ORF">DB30_00446</name>
</gene>
<comment type="caution">
    <text evidence="2">The sequence shown here is derived from an EMBL/GenBank/DDBJ whole genome shotgun (WGS) entry which is preliminary data.</text>
</comment>
<evidence type="ECO:0000256" key="1">
    <source>
        <dbReference type="SAM" id="MobiDB-lite"/>
    </source>
</evidence>
<dbReference type="Proteomes" id="UP000031599">
    <property type="component" value="Unassembled WGS sequence"/>
</dbReference>